<evidence type="ECO:0000313" key="2">
    <source>
        <dbReference type="EMBL" id="GGI04709.1"/>
    </source>
</evidence>
<dbReference type="EMBL" id="BMHA01000003">
    <property type="protein sequence ID" value="GGI04709.1"/>
    <property type="molecule type" value="Genomic_DNA"/>
</dbReference>
<protein>
    <submittedName>
        <fullName evidence="2">Uncharacterized protein</fullName>
    </submittedName>
</protein>
<feature type="region of interest" description="Disordered" evidence="1">
    <location>
        <begin position="1"/>
        <end position="98"/>
    </location>
</feature>
<dbReference type="Proteomes" id="UP000650511">
    <property type="component" value="Unassembled WGS sequence"/>
</dbReference>
<comment type="caution">
    <text evidence="2">The sequence shown here is derived from an EMBL/GenBank/DDBJ whole genome shotgun (WGS) entry which is preliminary data.</text>
</comment>
<organism evidence="2 3">
    <name type="scientific">Egicoccus halophilus</name>
    <dbReference type="NCBI Taxonomy" id="1670830"/>
    <lineage>
        <taxon>Bacteria</taxon>
        <taxon>Bacillati</taxon>
        <taxon>Actinomycetota</taxon>
        <taxon>Nitriliruptoria</taxon>
        <taxon>Egicoccales</taxon>
        <taxon>Egicoccaceae</taxon>
        <taxon>Egicoccus</taxon>
    </lineage>
</organism>
<proteinExistence type="predicted"/>
<accession>A0A8J3A6P4</accession>
<gene>
    <name evidence="2" type="ORF">GCM10011354_10450</name>
</gene>
<reference evidence="2" key="2">
    <citation type="submission" date="2020-09" db="EMBL/GenBank/DDBJ databases">
        <authorList>
            <person name="Sun Q."/>
            <person name="Zhou Y."/>
        </authorList>
    </citation>
    <scope>NUCLEOTIDE SEQUENCE</scope>
    <source>
        <strain evidence="2">CGMCC 1.14988</strain>
    </source>
</reference>
<keyword evidence="3" id="KW-1185">Reference proteome</keyword>
<evidence type="ECO:0000313" key="3">
    <source>
        <dbReference type="Proteomes" id="UP000650511"/>
    </source>
</evidence>
<feature type="compositionally biased region" description="Basic residues" evidence="1">
    <location>
        <begin position="61"/>
        <end position="71"/>
    </location>
</feature>
<reference evidence="2" key="1">
    <citation type="journal article" date="2014" name="Int. J. Syst. Evol. Microbiol.">
        <title>Complete genome sequence of Corynebacterium casei LMG S-19264T (=DSM 44701T), isolated from a smear-ripened cheese.</title>
        <authorList>
            <consortium name="US DOE Joint Genome Institute (JGI-PGF)"/>
            <person name="Walter F."/>
            <person name="Albersmeier A."/>
            <person name="Kalinowski J."/>
            <person name="Ruckert C."/>
        </authorList>
    </citation>
    <scope>NUCLEOTIDE SEQUENCE</scope>
    <source>
        <strain evidence="2">CGMCC 1.14988</strain>
    </source>
</reference>
<name>A0A8J3A6P4_9ACTN</name>
<feature type="compositionally biased region" description="Basic and acidic residues" evidence="1">
    <location>
        <begin position="1"/>
        <end position="32"/>
    </location>
</feature>
<evidence type="ECO:0000256" key="1">
    <source>
        <dbReference type="SAM" id="MobiDB-lite"/>
    </source>
</evidence>
<sequence>MHGGDHAPDDQPEQHGDQAARPGSTERGEHARAQCAQQRTCGHQTERGPQAPSVVRAGGVGRRRVAGRSRRGAATGITGTGVGRGHGADGMLVTRATR</sequence>
<dbReference type="AlphaFoldDB" id="A0A8J3A6P4"/>